<dbReference type="Pfam" id="PF00882">
    <property type="entry name" value="Zn_dep_PLPC"/>
    <property type="match status" value="1"/>
</dbReference>
<dbReference type="SUPFAM" id="SSF48537">
    <property type="entry name" value="Phospholipase C/P1 nuclease"/>
    <property type="match status" value="1"/>
</dbReference>
<evidence type="ECO:0000256" key="7">
    <source>
        <dbReference type="ARBA" id="ARBA00022833"/>
    </source>
</evidence>
<dbReference type="InterPro" id="IPR001531">
    <property type="entry name" value="Zn_PLipaseC"/>
</dbReference>
<dbReference type="OrthoDB" id="1677163at2"/>
<keyword evidence="11" id="KW-1185">Reference proteome</keyword>
<gene>
    <name evidence="10" type="ORF">SAMN05660649_00708</name>
</gene>
<protein>
    <recommendedName>
        <fullName evidence="2">Phospholipase C</fullName>
        <ecNumber evidence="1">3.1.4.3</ecNumber>
    </recommendedName>
    <alternativeName>
        <fullName evidence="8">Phosphatidylcholine cholinephosphohydrolase</fullName>
    </alternativeName>
</protein>
<name>A0A1I2P473_9FIRM</name>
<keyword evidence="4" id="KW-0479">Metal-binding</keyword>
<dbReference type="GO" id="GO:0034480">
    <property type="term" value="F:phosphatidylcholine phospholipase C activity"/>
    <property type="evidence" value="ECO:0007669"/>
    <property type="project" value="UniProtKB-EC"/>
</dbReference>
<keyword evidence="5" id="KW-0732">Signal</keyword>
<keyword evidence="6" id="KW-0378">Hydrolase</keyword>
<feature type="domain" description="Zn-dependent PLC" evidence="9">
    <location>
        <begin position="22"/>
        <end position="238"/>
    </location>
</feature>
<accession>A0A1I2P473</accession>
<dbReference type="Gene3D" id="1.10.575.10">
    <property type="entry name" value="P1 Nuclease"/>
    <property type="match status" value="1"/>
</dbReference>
<evidence type="ECO:0000256" key="8">
    <source>
        <dbReference type="ARBA" id="ARBA00031285"/>
    </source>
</evidence>
<evidence type="ECO:0000256" key="1">
    <source>
        <dbReference type="ARBA" id="ARBA00012018"/>
    </source>
</evidence>
<dbReference type="CDD" id="cd11009">
    <property type="entry name" value="Zn_dep_PLPC"/>
    <property type="match status" value="1"/>
</dbReference>
<dbReference type="AlphaFoldDB" id="A0A1I2P473"/>
<organism evidence="10 11">
    <name type="scientific">Desulfotruncus arcticus DSM 17038</name>
    <dbReference type="NCBI Taxonomy" id="1121424"/>
    <lineage>
        <taxon>Bacteria</taxon>
        <taxon>Bacillati</taxon>
        <taxon>Bacillota</taxon>
        <taxon>Clostridia</taxon>
        <taxon>Eubacteriales</taxon>
        <taxon>Desulfallaceae</taxon>
        <taxon>Desulfotruncus</taxon>
    </lineage>
</organism>
<reference evidence="11" key="1">
    <citation type="submission" date="2016-10" db="EMBL/GenBank/DDBJ databases">
        <authorList>
            <person name="Varghese N."/>
            <person name="Submissions S."/>
        </authorList>
    </citation>
    <scope>NUCLEOTIDE SEQUENCE [LARGE SCALE GENOMIC DNA]</scope>
    <source>
        <strain evidence="11">DSM 17038</strain>
    </source>
</reference>
<evidence type="ECO:0000313" key="10">
    <source>
        <dbReference type="EMBL" id="SFG10955.1"/>
    </source>
</evidence>
<evidence type="ECO:0000256" key="5">
    <source>
        <dbReference type="ARBA" id="ARBA00022729"/>
    </source>
</evidence>
<evidence type="ECO:0000256" key="6">
    <source>
        <dbReference type="ARBA" id="ARBA00022801"/>
    </source>
</evidence>
<evidence type="ECO:0000259" key="9">
    <source>
        <dbReference type="PROSITE" id="PS51346"/>
    </source>
</evidence>
<dbReference type="EC" id="3.1.4.3" evidence="1"/>
<dbReference type="RefSeq" id="WP_092468766.1">
    <property type="nucleotide sequence ID" value="NZ_FOOX01000002.1"/>
</dbReference>
<proteinExistence type="predicted"/>
<keyword evidence="3" id="KW-0964">Secreted</keyword>
<evidence type="ECO:0000256" key="3">
    <source>
        <dbReference type="ARBA" id="ARBA00022525"/>
    </source>
</evidence>
<keyword evidence="7" id="KW-0862">Zinc</keyword>
<evidence type="ECO:0000313" key="11">
    <source>
        <dbReference type="Proteomes" id="UP000199337"/>
    </source>
</evidence>
<evidence type="ECO:0000256" key="4">
    <source>
        <dbReference type="ARBA" id="ARBA00022723"/>
    </source>
</evidence>
<dbReference type="STRING" id="341036.SAMN05660649_00708"/>
<sequence>MVSGLRQITSTFNQAGRYLLATGRVSLTVDLGFCATHVFINRQARLILKKDGHVEAADLLDTFHRELDLGVCWPDGGWGSVHHFYHARTGGGILGRTPSSVYIDRYYRLAVERWRQGNISKAMFFLGAATHLLQDACEPHHSRCSMGIGHHSYETWVKENKENFIVLRGGIYPKYREPIKWLRLCSRKSYNLFYLVTQKLDIGNYQTATRSLLPFTQRITAGFWLTFLEHASGSTGSIFF</sequence>
<dbReference type="InterPro" id="IPR008947">
    <property type="entry name" value="PLipase_C/P1_nuclease_dom_sf"/>
</dbReference>
<dbReference type="EMBL" id="FOOX01000002">
    <property type="protein sequence ID" value="SFG10955.1"/>
    <property type="molecule type" value="Genomic_DNA"/>
</dbReference>
<dbReference type="Proteomes" id="UP000199337">
    <property type="component" value="Unassembled WGS sequence"/>
</dbReference>
<dbReference type="GO" id="GO:0008270">
    <property type="term" value="F:zinc ion binding"/>
    <property type="evidence" value="ECO:0007669"/>
    <property type="project" value="InterPro"/>
</dbReference>
<dbReference type="SMART" id="SM00770">
    <property type="entry name" value="Zn_dep_PLPC"/>
    <property type="match status" value="1"/>
</dbReference>
<dbReference type="PROSITE" id="PS51346">
    <property type="entry name" value="PROKAR_ZN_DEPEND_PLPC_2"/>
    <property type="match status" value="1"/>
</dbReference>
<evidence type="ECO:0000256" key="2">
    <source>
        <dbReference type="ARBA" id="ARBA00018391"/>
    </source>
</evidence>
<dbReference type="InterPro" id="IPR029002">
    <property type="entry name" value="PLPC/GPLD1"/>
</dbReference>